<evidence type="ECO:0000256" key="2">
    <source>
        <dbReference type="SAM" id="MobiDB-lite"/>
    </source>
</evidence>
<evidence type="ECO:0000259" key="3">
    <source>
        <dbReference type="Pfam" id="PF07905"/>
    </source>
</evidence>
<feature type="region of interest" description="Disordered" evidence="2">
    <location>
        <begin position="1"/>
        <end position="25"/>
    </location>
</feature>
<protein>
    <submittedName>
        <fullName evidence="6">CdaR family transcriptional regulator</fullName>
    </submittedName>
</protein>
<name>A0A076EP09_RHOOP</name>
<evidence type="ECO:0000313" key="7">
    <source>
        <dbReference type="Proteomes" id="UP000028488"/>
    </source>
</evidence>
<dbReference type="Proteomes" id="UP000028488">
    <property type="component" value="Chromosome"/>
</dbReference>
<sequence length="567" mass="60220">MTARDVGSSAPGFRAAADTGDGPGPGVAPQSFADLLLSDLLVSPILVAGETGTSREVSNVAVMAVPDIGPWLRAGQLLITTPAVLGRLAEPIDAFLARLDRRGVSGLAVRLDDPTATLPAEMSDAADELGLPVVVVSDLYSQTHPLSGALTELSARQVDAVFEADRLRRVLVDVVMAGGGFAELAVAVAGELGGAVLITTPDGRQLCRAGDESELNRLASSAALDSTGRVRTDSTEGGLGLHRLGDEFIAVSAISANGIDHGRLVHFSTGHPLRSEDLYLVEQAAAVCALVVARELVVSSVEEKHRANFVRDLLLGRGGEHEHVVAHAKTFGWDLDRPVVVVVIEPDPVGEDEPSMPTRMPLVERQARAFTSAVAGRDTGAAVTALATETVILMGVGTDTMNLVHELVAYVRGDGGGGRRPFGVGVSRPTDSVDGIPALYGQARTALKVGRQITGAWAVTHFDDLGVYRLLSLVEDDRELESFATETLRELTADTAEAQDMRRTLEVLLATNINIAETARQLHFHYNTLRYRVVKLEKMLGSFTDHPELRLDLSLALKIMAMRGINS</sequence>
<evidence type="ECO:0000259" key="4">
    <source>
        <dbReference type="Pfam" id="PF13556"/>
    </source>
</evidence>
<dbReference type="InterPro" id="IPR051448">
    <property type="entry name" value="CdaR-like_regulators"/>
</dbReference>
<dbReference type="AlphaFoldDB" id="A0A076EP09"/>
<dbReference type="Pfam" id="PF17853">
    <property type="entry name" value="GGDEF_2"/>
    <property type="match status" value="1"/>
</dbReference>
<proteinExistence type="inferred from homology"/>
<accession>A0A076EP09</accession>
<dbReference type="PANTHER" id="PTHR33744">
    <property type="entry name" value="CARBOHYDRATE DIACID REGULATOR"/>
    <property type="match status" value="1"/>
</dbReference>
<dbReference type="InterPro" id="IPR025736">
    <property type="entry name" value="PucR_C-HTH_dom"/>
</dbReference>
<feature type="domain" description="Purine catabolism PurC-like" evidence="3">
    <location>
        <begin position="36"/>
        <end position="137"/>
    </location>
</feature>
<dbReference type="Pfam" id="PF13556">
    <property type="entry name" value="HTH_30"/>
    <property type="match status" value="1"/>
</dbReference>
<evidence type="ECO:0000313" key="6">
    <source>
        <dbReference type="EMBL" id="AII07631.1"/>
    </source>
</evidence>
<dbReference type="eggNOG" id="COG2508">
    <property type="taxonomic scope" value="Bacteria"/>
</dbReference>
<organism evidence="6 7">
    <name type="scientific">Rhodococcus opacus</name>
    <name type="common">Nocardia opaca</name>
    <dbReference type="NCBI Taxonomy" id="37919"/>
    <lineage>
        <taxon>Bacteria</taxon>
        <taxon>Bacillati</taxon>
        <taxon>Actinomycetota</taxon>
        <taxon>Actinomycetes</taxon>
        <taxon>Mycobacteriales</taxon>
        <taxon>Nocardiaceae</taxon>
        <taxon>Rhodococcus</taxon>
    </lineage>
</organism>
<dbReference type="PANTHER" id="PTHR33744:SF1">
    <property type="entry name" value="DNA-BINDING TRANSCRIPTIONAL ACTIVATOR ADER"/>
    <property type="match status" value="1"/>
</dbReference>
<dbReference type="EMBL" id="CP008947">
    <property type="protein sequence ID" value="AII07631.1"/>
    <property type="molecule type" value="Genomic_DNA"/>
</dbReference>
<reference evidence="6 7" key="1">
    <citation type="submission" date="2014-07" db="EMBL/GenBank/DDBJ databases">
        <title>Genome Sequence of Rhodococcus opacus Strain R7, a Biodegrader of Mono- and Polycyclic Aromatic Hydrocarbons.</title>
        <authorList>
            <person name="Di Gennaro P."/>
            <person name="Zampolli J."/>
            <person name="Presti I."/>
            <person name="Cappelletti M."/>
            <person name="D'Ursi P."/>
            <person name="Orro A."/>
            <person name="Mezzelani A."/>
            <person name="Milanesi L."/>
        </authorList>
    </citation>
    <scope>NUCLEOTIDE SEQUENCE [LARGE SCALE GENOMIC DNA]</scope>
    <source>
        <strain evidence="6 7">R7</strain>
    </source>
</reference>
<feature type="domain" description="CdaR GGDEF-like" evidence="5">
    <location>
        <begin position="318"/>
        <end position="449"/>
    </location>
</feature>
<evidence type="ECO:0000256" key="1">
    <source>
        <dbReference type="ARBA" id="ARBA00006754"/>
    </source>
</evidence>
<dbReference type="RefSeq" id="WP_128640625.1">
    <property type="nucleotide sequence ID" value="NZ_CP008947.1"/>
</dbReference>
<dbReference type="InterPro" id="IPR012914">
    <property type="entry name" value="PucR_dom"/>
</dbReference>
<dbReference type="InterPro" id="IPR041522">
    <property type="entry name" value="CdaR_GGDEF"/>
</dbReference>
<comment type="similarity">
    <text evidence="1">Belongs to the CdaR family.</text>
</comment>
<dbReference type="Pfam" id="PF07905">
    <property type="entry name" value="PucR"/>
    <property type="match status" value="1"/>
</dbReference>
<gene>
    <name evidence="6" type="ORF">EP51_24480</name>
</gene>
<evidence type="ECO:0000259" key="5">
    <source>
        <dbReference type="Pfam" id="PF17853"/>
    </source>
</evidence>
<dbReference type="Gene3D" id="1.10.10.2840">
    <property type="entry name" value="PucR C-terminal helix-turn-helix domain"/>
    <property type="match status" value="1"/>
</dbReference>
<feature type="domain" description="PucR C-terminal helix-turn-helix" evidence="4">
    <location>
        <begin position="502"/>
        <end position="559"/>
    </location>
</feature>
<dbReference type="InterPro" id="IPR042070">
    <property type="entry name" value="PucR_C-HTH_sf"/>
</dbReference>